<keyword evidence="6 13" id="KW-0418">Kinase</keyword>
<keyword evidence="2" id="KW-1003">Cell membrane</keyword>
<evidence type="ECO:0000256" key="10">
    <source>
        <dbReference type="SAM" id="MobiDB-lite"/>
    </source>
</evidence>
<feature type="transmembrane region" description="Helical" evidence="11">
    <location>
        <begin position="20"/>
        <end position="41"/>
    </location>
</feature>
<dbReference type="Pfam" id="PF00069">
    <property type="entry name" value="Pkinase"/>
    <property type="match status" value="1"/>
</dbReference>
<feature type="domain" description="Protein kinase" evidence="12">
    <location>
        <begin position="371"/>
        <end position="641"/>
    </location>
</feature>
<keyword evidence="8 11" id="KW-1133">Transmembrane helix</keyword>
<dbReference type="InterPro" id="IPR029151">
    <property type="entry name" value="Sensor-like_sf"/>
</dbReference>
<evidence type="ECO:0000256" key="1">
    <source>
        <dbReference type="ARBA" id="ARBA00004651"/>
    </source>
</evidence>
<dbReference type="PANTHER" id="PTHR43289:SF6">
    <property type="entry name" value="SERINE_THREONINE-PROTEIN KINASE NEKL-3"/>
    <property type="match status" value="1"/>
</dbReference>
<dbReference type="SUPFAM" id="SSF103190">
    <property type="entry name" value="Sensory domain-like"/>
    <property type="match status" value="1"/>
</dbReference>
<name>A0A5B8Y0U7_9DELT</name>
<evidence type="ECO:0000256" key="8">
    <source>
        <dbReference type="ARBA" id="ARBA00022989"/>
    </source>
</evidence>
<dbReference type="Pfam" id="PF02743">
    <property type="entry name" value="dCache_1"/>
    <property type="match status" value="1"/>
</dbReference>
<dbReference type="PANTHER" id="PTHR43289">
    <property type="entry name" value="MITOGEN-ACTIVATED PROTEIN KINASE KINASE KINASE 20-RELATED"/>
    <property type="match status" value="1"/>
</dbReference>
<comment type="subcellular location">
    <subcellularLocation>
        <location evidence="1">Cell membrane</location>
        <topology evidence="1">Multi-pass membrane protein</topology>
    </subcellularLocation>
</comment>
<keyword evidence="14" id="KW-1185">Reference proteome</keyword>
<dbReference type="CDD" id="cd14014">
    <property type="entry name" value="STKc_PknB_like"/>
    <property type="match status" value="1"/>
</dbReference>
<evidence type="ECO:0000256" key="11">
    <source>
        <dbReference type="SAM" id="Phobius"/>
    </source>
</evidence>
<dbReference type="PROSITE" id="PS50011">
    <property type="entry name" value="PROTEIN_KINASE_DOM"/>
    <property type="match status" value="1"/>
</dbReference>
<keyword evidence="3" id="KW-0808">Transferase</keyword>
<proteinExistence type="predicted"/>
<sequence length="679" mass="76051">MTIRNALLVMDTPSPPKQYLLTSLVGIGALAMAMVAFIFYYSSFQAVEKLSEESLDGSAELAQAKLHTFFRPLQDNLLVTHDWTKGGEVKLDNTEELNRRFIPLLARHTPITSMLIADENGREYMLLNDKGTWVNRRVDVAEDGKTTRWFRWNNDLEPVEEWTKELEYDPRLRPWFRGAMEHPEGEPHWTEPYIFFTTRDVGMTVSSRLKTSDGTTMVVAFDVMLKDLSAFTSTMKIGENGIAVLLTEEGTVIGLPSVANGANPQEYLLKPLHQLENDALNRAWKGSGTRAFSFHSDGQAWWAVTRPFEMGTTRLWIVVAAPDSDFSPDAPSQFIWLGILLAAILGIALLLYRRLKIPDAPKQDKNRLGAYVLGKVIGTGGAGEVCLAEHRSLRRITALKVIKDTRDRKTRERFKHEVRVTASLTHPNTVTVYDFGTQGETLFFAMEYLEGATVGEVVERSGPMPAERVIHILEQVCGSLEEAHAKGFIHRDIKPDNVFLAHRGSSYDFVKVLDFGLVKEVDAEISPGKSTRLMGTPGYIAPEAAAMGYRPRPSADIYAIGALAYLMISGRPAYEGTSRASIFAQQKDGPPPLPSEKLNENVPEDLEKLIMQCLSQEQDSRPESVTSILSRLHTCKAHGLWTAHHAEEWWLNHQEVSNSSSNPELLKHSVQTPRPEERP</sequence>
<evidence type="ECO:0000256" key="7">
    <source>
        <dbReference type="ARBA" id="ARBA00022840"/>
    </source>
</evidence>
<gene>
    <name evidence="13" type="ORF">FRD01_20470</name>
</gene>
<dbReference type="Gene3D" id="3.30.450.20">
    <property type="entry name" value="PAS domain"/>
    <property type="match status" value="1"/>
</dbReference>
<feature type="region of interest" description="Disordered" evidence="10">
    <location>
        <begin position="657"/>
        <end position="679"/>
    </location>
</feature>
<evidence type="ECO:0000256" key="6">
    <source>
        <dbReference type="ARBA" id="ARBA00022777"/>
    </source>
</evidence>
<feature type="transmembrane region" description="Helical" evidence="11">
    <location>
        <begin position="334"/>
        <end position="352"/>
    </location>
</feature>
<evidence type="ECO:0000256" key="5">
    <source>
        <dbReference type="ARBA" id="ARBA00022741"/>
    </source>
</evidence>
<evidence type="ECO:0000259" key="12">
    <source>
        <dbReference type="PROSITE" id="PS50011"/>
    </source>
</evidence>
<protein>
    <submittedName>
        <fullName evidence="13">Protein kinase</fullName>
    </submittedName>
</protein>
<keyword evidence="9 11" id="KW-0472">Membrane</keyword>
<dbReference type="Gene3D" id="1.10.510.10">
    <property type="entry name" value="Transferase(Phosphotransferase) domain 1"/>
    <property type="match status" value="1"/>
</dbReference>
<reference evidence="13 14" key="1">
    <citation type="submission" date="2019-08" db="EMBL/GenBank/DDBJ databases">
        <authorList>
            <person name="Liang Q."/>
        </authorList>
    </citation>
    <scope>NUCLEOTIDE SEQUENCE [LARGE SCALE GENOMIC DNA]</scope>
    <source>
        <strain evidence="13 14">V1718</strain>
    </source>
</reference>
<keyword evidence="4 11" id="KW-0812">Transmembrane</keyword>
<dbReference type="InterPro" id="IPR033479">
    <property type="entry name" value="dCache_1"/>
</dbReference>
<dbReference type="OrthoDB" id="9801841at2"/>
<dbReference type="PROSITE" id="PS00108">
    <property type="entry name" value="PROTEIN_KINASE_ST"/>
    <property type="match status" value="1"/>
</dbReference>
<dbReference type="EMBL" id="CP042467">
    <property type="protein sequence ID" value="QED29566.1"/>
    <property type="molecule type" value="Genomic_DNA"/>
</dbReference>
<organism evidence="13 14">
    <name type="scientific">Microvenator marinus</name>
    <dbReference type="NCBI Taxonomy" id="2600177"/>
    <lineage>
        <taxon>Bacteria</taxon>
        <taxon>Deltaproteobacteria</taxon>
        <taxon>Bradymonadales</taxon>
        <taxon>Microvenatoraceae</taxon>
        <taxon>Microvenator</taxon>
    </lineage>
</organism>
<dbReference type="GO" id="GO:0004674">
    <property type="term" value="F:protein serine/threonine kinase activity"/>
    <property type="evidence" value="ECO:0007669"/>
    <property type="project" value="TreeGrafter"/>
</dbReference>
<dbReference type="SMART" id="SM00220">
    <property type="entry name" value="S_TKc"/>
    <property type="match status" value="1"/>
</dbReference>
<dbReference type="GO" id="GO:0005886">
    <property type="term" value="C:plasma membrane"/>
    <property type="evidence" value="ECO:0007669"/>
    <property type="project" value="UniProtKB-SubCell"/>
</dbReference>
<evidence type="ECO:0000313" key="13">
    <source>
        <dbReference type="EMBL" id="QED29566.1"/>
    </source>
</evidence>
<dbReference type="RefSeq" id="WP_146962799.1">
    <property type="nucleotide sequence ID" value="NZ_CP042467.1"/>
</dbReference>
<evidence type="ECO:0000313" key="14">
    <source>
        <dbReference type="Proteomes" id="UP000321595"/>
    </source>
</evidence>
<dbReference type="InterPro" id="IPR011009">
    <property type="entry name" value="Kinase-like_dom_sf"/>
</dbReference>
<evidence type="ECO:0000256" key="2">
    <source>
        <dbReference type="ARBA" id="ARBA00022475"/>
    </source>
</evidence>
<dbReference type="Proteomes" id="UP000321595">
    <property type="component" value="Chromosome"/>
</dbReference>
<evidence type="ECO:0000256" key="4">
    <source>
        <dbReference type="ARBA" id="ARBA00022692"/>
    </source>
</evidence>
<dbReference type="Gene3D" id="3.30.200.20">
    <property type="entry name" value="Phosphorylase Kinase, domain 1"/>
    <property type="match status" value="1"/>
</dbReference>
<accession>A0A5B8Y0U7</accession>
<dbReference type="InterPro" id="IPR000719">
    <property type="entry name" value="Prot_kinase_dom"/>
</dbReference>
<evidence type="ECO:0000256" key="3">
    <source>
        <dbReference type="ARBA" id="ARBA00022679"/>
    </source>
</evidence>
<evidence type="ECO:0000256" key="9">
    <source>
        <dbReference type="ARBA" id="ARBA00023136"/>
    </source>
</evidence>
<keyword evidence="7" id="KW-0067">ATP-binding</keyword>
<keyword evidence="5" id="KW-0547">Nucleotide-binding</keyword>
<dbReference type="KEGG" id="bbae:FRD01_20470"/>
<dbReference type="SUPFAM" id="SSF56112">
    <property type="entry name" value="Protein kinase-like (PK-like)"/>
    <property type="match status" value="1"/>
</dbReference>
<dbReference type="InterPro" id="IPR008271">
    <property type="entry name" value="Ser/Thr_kinase_AS"/>
</dbReference>
<dbReference type="AlphaFoldDB" id="A0A5B8Y0U7"/>
<dbReference type="GO" id="GO:0005524">
    <property type="term" value="F:ATP binding"/>
    <property type="evidence" value="ECO:0007669"/>
    <property type="project" value="UniProtKB-KW"/>
</dbReference>